<organism evidence="1 2">
    <name type="scientific">Hoylesella loescheii DSM 19665 = JCM 12249 = ATCC 15930</name>
    <dbReference type="NCBI Taxonomy" id="1122985"/>
    <lineage>
        <taxon>Bacteria</taxon>
        <taxon>Pseudomonadati</taxon>
        <taxon>Bacteroidota</taxon>
        <taxon>Bacteroidia</taxon>
        <taxon>Bacteroidales</taxon>
        <taxon>Prevotellaceae</taxon>
        <taxon>Hoylesella</taxon>
    </lineage>
</organism>
<dbReference type="AlphaFoldDB" id="A0A069QKK2"/>
<dbReference type="EMBL" id="JNGW01000024">
    <property type="protein sequence ID" value="KDR53152.1"/>
    <property type="molecule type" value="Genomic_DNA"/>
</dbReference>
<proteinExistence type="predicted"/>
<evidence type="ECO:0000313" key="2">
    <source>
        <dbReference type="Proteomes" id="UP000027442"/>
    </source>
</evidence>
<dbReference type="Proteomes" id="UP000027442">
    <property type="component" value="Unassembled WGS sequence"/>
</dbReference>
<protein>
    <submittedName>
        <fullName evidence="1">Uncharacterized protein</fullName>
    </submittedName>
</protein>
<reference evidence="1 2" key="1">
    <citation type="submission" date="2013-08" db="EMBL/GenBank/DDBJ databases">
        <authorList>
            <person name="Weinstock G."/>
            <person name="Sodergren E."/>
            <person name="Wylie T."/>
            <person name="Fulton L."/>
            <person name="Fulton R."/>
            <person name="Fronick C."/>
            <person name="O'Laughlin M."/>
            <person name="Godfrey J."/>
            <person name="Miner T."/>
            <person name="Herter B."/>
            <person name="Appelbaum E."/>
            <person name="Cordes M."/>
            <person name="Lek S."/>
            <person name="Wollam A."/>
            <person name="Pepin K.H."/>
            <person name="Palsikar V.B."/>
            <person name="Mitreva M."/>
            <person name="Wilson R.K."/>
        </authorList>
    </citation>
    <scope>NUCLEOTIDE SEQUENCE [LARGE SCALE GENOMIC DNA]</scope>
    <source>
        <strain evidence="1 2">ATCC 15930</strain>
    </source>
</reference>
<evidence type="ECO:0000313" key="1">
    <source>
        <dbReference type="EMBL" id="KDR53152.1"/>
    </source>
</evidence>
<comment type="caution">
    <text evidence="1">The sequence shown here is derived from an EMBL/GenBank/DDBJ whole genome shotgun (WGS) entry which is preliminary data.</text>
</comment>
<dbReference type="HOGENOM" id="CLU_1239238_0_0_10"/>
<gene>
    <name evidence="1" type="ORF">HMPREF1991_00708</name>
</gene>
<name>A0A069QKK2_HOYLO</name>
<sequence>MLHLRSINTLISIRNLKFKEMITFNKTICLLGMFGLHLFIASSCSYEAPIGPHVIVPFDVTVRFESAIGTNIADSLSVIDKTKPDTWNAKKEDIQVRVYRGSDHKSLEAFEKRWGYTKDPTTTSFPAGTYLTVLATDMQIFEGGLWGEETYTFEFKSRKLFGNDDVHTVKWFIHGMGRVVYKVYKCEIDGEDMPLSKSKLLTEAKCNQIYAEVTIKLKGTPQP</sequence>
<dbReference type="PATRIC" id="fig|1122985.7.peg.734"/>
<keyword evidence="2" id="KW-1185">Reference proteome</keyword>
<accession>A0A069QKK2</accession>